<proteinExistence type="predicted"/>
<dbReference type="EMBL" id="JAQQXR010000001">
    <property type="protein sequence ID" value="MDC8757068.1"/>
    <property type="molecule type" value="Genomic_DNA"/>
</dbReference>
<reference evidence="1 2" key="1">
    <citation type="submission" date="2022-10" db="EMBL/GenBank/DDBJ databases">
        <title>Janthinobacterium sp. hw3 Genome sequencing.</title>
        <authorList>
            <person name="Park S."/>
        </authorList>
    </citation>
    <scope>NUCLEOTIDE SEQUENCE [LARGE SCALE GENOMIC DNA]</scope>
    <source>
        <strain evidence="2">hw3</strain>
    </source>
</reference>
<evidence type="ECO:0000313" key="1">
    <source>
        <dbReference type="EMBL" id="MDC8757068.1"/>
    </source>
</evidence>
<dbReference type="RefSeq" id="WP_273669717.1">
    <property type="nucleotide sequence ID" value="NZ_JAQQXR010000001.1"/>
</dbReference>
<dbReference type="CDD" id="cd14744">
    <property type="entry name" value="PAAR_CT_2"/>
    <property type="match status" value="1"/>
</dbReference>
<keyword evidence="2" id="KW-1185">Reference proteome</keyword>
<dbReference type="InterPro" id="IPR008727">
    <property type="entry name" value="PAAR_motif"/>
</dbReference>
<evidence type="ECO:0000313" key="2">
    <source>
        <dbReference type="Proteomes" id="UP001221208"/>
    </source>
</evidence>
<gene>
    <name evidence="1" type="ORF">OIK44_05620</name>
</gene>
<dbReference type="Pfam" id="PF05488">
    <property type="entry name" value="PAAR_motif"/>
    <property type="match status" value="1"/>
</dbReference>
<accession>A0ABT5JWG1</accession>
<organism evidence="1 2">
    <name type="scientific">Janthinobacterium fluminis</name>
    <dbReference type="NCBI Taxonomy" id="2987524"/>
    <lineage>
        <taxon>Bacteria</taxon>
        <taxon>Pseudomonadati</taxon>
        <taxon>Pseudomonadota</taxon>
        <taxon>Betaproteobacteria</taxon>
        <taxon>Burkholderiales</taxon>
        <taxon>Oxalobacteraceae</taxon>
        <taxon>Janthinobacterium</taxon>
    </lineage>
</organism>
<name>A0ABT5JWG1_9BURK</name>
<sequence>MSRPICREGDATTHGGKVLQASGNFPVNGKRAARVGDWVSCPKHGANQIVEGGGATLEGGIAIVLHGCRTACGSAVIANSSTVVGV</sequence>
<protein>
    <submittedName>
        <fullName evidence="1">PAAR domain-containing protein</fullName>
    </submittedName>
</protein>
<dbReference type="Gene3D" id="2.60.200.60">
    <property type="match status" value="1"/>
</dbReference>
<comment type="caution">
    <text evidence="1">The sequence shown here is derived from an EMBL/GenBank/DDBJ whole genome shotgun (WGS) entry which is preliminary data.</text>
</comment>
<dbReference type="Proteomes" id="UP001221208">
    <property type="component" value="Unassembled WGS sequence"/>
</dbReference>